<feature type="transmembrane region" description="Helical" evidence="1">
    <location>
        <begin position="288"/>
        <end position="305"/>
    </location>
</feature>
<keyword evidence="1" id="KW-0812">Transmembrane</keyword>
<proteinExistence type="predicted"/>
<name>A0ABW0S0I2_9BURK</name>
<accession>A0ABW0S0I2</accession>
<dbReference type="RefSeq" id="WP_379772975.1">
    <property type="nucleotide sequence ID" value="NZ_JBHSMZ010000015.1"/>
</dbReference>
<keyword evidence="3" id="KW-1185">Reference proteome</keyword>
<evidence type="ECO:0000256" key="1">
    <source>
        <dbReference type="SAM" id="Phobius"/>
    </source>
</evidence>
<feature type="transmembrane region" description="Helical" evidence="1">
    <location>
        <begin position="88"/>
        <end position="106"/>
    </location>
</feature>
<evidence type="ECO:0008006" key="4">
    <source>
        <dbReference type="Google" id="ProtNLM"/>
    </source>
</evidence>
<protein>
    <recommendedName>
        <fullName evidence="4">DUF2029 domain-containing protein</fullName>
    </recommendedName>
</protein>
<dbReference type="Proteomes" id="UP001596086">
    <property type="component" value="Unassembled WGS sequence"/>
</dbReference>
<keyword evidence="1" id="KW-1133">Transmembrane helix</keyword>
<sequence>MTRLQDPSASDQPLRWPVLFFMFGLLALSLMVWRWGGTIEDSQAYFDTARWFRGEIGIETLRAPFPYRTLVPALAAALPGDLRQVFAALNWLCMTASACLMTATALRAGMDSKRATGAGVLMLFALPTFWYAPYLLVDPGSILARSAFVLAVLSGQPWLAALAGLAGTAVREENILLLVWLLASRRISVAGGLAVLAAAGAWLLAVRFWLIAGLPSYTWEPSWWTVNHALHDLRSLLSIAGAALTVVPAAVMGWRHAPAALKPLRSLLFLMALPPLYAALCVRVEGRIVWGLYPFLIPFAAACGLDKAVRRKTDAPPGGLA</sequence>
<feature type="transmembrane region" description="Helical" evidence="1">
    <location>
        <begin position="187"/>
        <end position="213"/>
    </location>
</feature>
<comment type="caution">
    <text evidence="2">The sequence shown here is derived from an EMBL/GenBank/DDBJ whole genome shotgun (WGS) entry which is preliminary data.</text>
</comment>
<feature type="transmembrane region" description="Helical" evidence="1">
    <location>
        <begin position="266"/>
        <end position="282"/>
    </location>
</feature>
<reference evidence="3" key="1">
    <citation type="journal article" date="2019" name="Int. J. Syst. Evol. Microbiol.">
        <title>The Global Catalogue of Microorganisms (GCM) 10K type strain sequencing project: providing services to taxonomists for standard genome sequencing and annotation.</title>
        <authorList>
            <consortium name="The Broad Institute Genomics Platform"/>
            <consortium name="The Broad Institute Genome Sequencing Center for Infectious Disease"/>
            <person name="Wu L."/>
            <person name="Ma J."/>
        </authorList>
    </citation>
    <scope>NUCLEOTIDE SEQUENCE [LARGE SCALE GENOMIC DNA]</scope>
    <source>
        <strain evidence="3">CGMCC 4.5798</strain>
    </source>
</reference>
<gene>
    <name evidence="2" type="ORF">ACFPO9_18005</name>
</gene>
<evidence type="ECO:0000313" key="2">
    <source>
        <dbReference type="EMBL" id="MFC5550414.1"/>
    </source>
</evidence>
<evidence type="ECO:0000313" key="3">
    <source>
        <dbReference type="Proteomes" id="UP001596086"/>
    </source>
</evidence>
<feature type="transmembrane region" description="Helical" evidence="1">
    <location>
        <begin position="233"/>
        <end position="254"/>
    </location>
</feature>
<organism evidence="2 3">
    <name type="scientific">Massilia aerilata</name>
    <dbReference type="NCBI Taxonomy" id="453817"/>
    <lineage>
        <taxon>Bacteria</taxon>
        <taxon>Pseudomonadati</taxon>
        <taxon>Pseudomonadota</taxon>
        <taxon>Betaproteobacteria</taxon>
        <taxon>Burkholderiales</taxon>
        <taxon>Oxalobacteraceae</taxon>
        <taxon>Telluria group</taxon>
        <taxon>Massilia</taxon>
    </lineage>
</organism>
<dbReference type="EMBL" id="JBHSMZ010000015">
    <property type="protein sequence ID" value="MFC5550414.1"/>
    <property type="molecule type" value="Genomic_DNA"/>
</dbReference>
<keyword evidence="1" id="KW-0472">Membrane</keyword>
<feature type="transmembrane region" description="Helical" evidence="1">
    <location>
        <begin position="118"/>
        <end position="136"/>
    </location>
</feature>
<feature type="transmembrane region" description="Helical" evidence="1">
    <location>
        <begin position="16"/>
        <end position="36"/>
    </location>
</feature>
<feature type="transmembrane region" description="Helical" evidence="1">
    <location>
        <begin position="142"/>
        <end position="166"/>
    </location>
</feature>